<dbReference type="EMBL" id="AP024085">
    <property type="protein sequence ID" value="BCL58971.1"/>
    <property type="molecule type" value="Genomic_DNA"/>
</dbReference>
<reference evidence="3" key="1">
    <citation type="submission" date="2020-09" db="EMBL/GenBank/DDBJ databases">
        <title>Complete genome sequencing of Faecalibacillus intestinalis strain 14EGH31.</title>
        <authorList>
            <person name="Sakamoto M."/>
            <person name="Murakami T."/>
            <person name="Mori H."/>
        </authorList>
    </citation>
    <scope>NUCLEOTIDE SEQUENCE [LARGE SCALE GENOMIC DNA]</scope>
    <source>
        <strain evidence="3">14EGH31</strain>
    </source>
</reference>
<dbReference type="GO" id="GO:0016747">
    <property type="term" value="F:acyltransferase activity, transferring groups other than amino-acyl groups"/>
    <property type="evidence" value="ECO:0007669"/>
    <property type="project" value="InterPro"/>
</dbReference>
<dbReference type="Gene3D" id="3.40.630.30">
    <property type="match status" value="1"/>
</dbReference>
<dbReference type="PANTHER" id="PTHR43415">
    <property type="entry name" value="SPERMIDINE N(1)-ACETYLTRANSFERASE"/>
    <property type="match status" value="1"/>
</dbReference>
<evidence type="ECO:0000313" key="3">
    <source>
        <dbReference type="Proteomes" id="UP000593842"/>
    </source>
</evidence>
<dbReference type="InterPro" id="IPR016181">
    <property type="entry name" value="Acyl_CoA_acyltransferase"/>
</dbReference>
<dbReference type="Pfam" id="PF13302">
    <property type="entry name" value="Acetyltransf_3"/>
    <property type="match status" value="1"/>
</dbReference>
<dbReference type="InterPro" id="IPR000182">
    <property type="entry name" value="GNAT_dom"/>
</dbReference>
<evidence type="ECO:0000313" key="2">
    <source>
        <dbReference type="EMBL" id="BCL58971.1"/>
    </source>
</evidence>
<dbReference type="PANTHER" id="PTHR43415:SF3">
    <property type="entry name" value="GNAT-FAMILY ACETYLTRANSFERASE"/>
    <property type="match status" value="1"/>
</dbReference>
<dbReference type="AlphaFoldDB" id="A0A7I8E205"/>
<keyword evidence="2" id="KW-0808">Transferase</keyword>
<dbReference type="PROSITE" id="PS51186">
    <property type="entry name" value="GNAT"/>
    <property type="match status" value="1"/>
</dbReference>
<accession>A0A7I8E205</accession>
<gene>
    <name evidence="2" type="ORF">Fi14EGH31_26830</name>
</gene>
<sequence length="164" mass="19380">MITLRKLQLKDVPLMLEWMHDEEAKHIFQNNFAEIDDVAAKKFVENSFREDQQHFAIVDDQDDEYLGTISLKNIDLKNKNAEYAISTRKKARGTGANQKATESLLKYGFDKLQLHRIYLNVLSSNKRAISFYKKCGFIYEGKFKDHLFIDDRYQDLEWYAICKK</sequence>
<organism evidence="2 3">
    <name type="scientific">Faecalibacillus intestinalis</name>
    <dbReference type="NCBI Taxonomy" id="1982626"/>
    <lineage>
        <taxon>Bacteria</taxon>
        <taxon>Bacillati</taxon>
        <taxon>Bacillota</taxon>
        <taxon>Erysipelotrichia</taxon>
        <taxon>Erysipelotrichales</taxon>
        <taxon>Coprobacillaceae</taxon>
        <taxon>Faecalibacillus</taxon>
    </lineage>
</organism>
<feature type="domain" description="N-acetyltransferase" evidence="1">
    <location>
        <begin position="2"/>
        <end position="164"/>
    </location>
</feature>
<name>A0A7I8E205_9FIRM</name>
<proteinExistence type="predicted"/>
<dbReference type="RefSeq" id="WP_022001099.1">
    <property type="nucleotide sequence ID" value="NZ_AP024085.1"/>
</dbReference>
<evidence type="ECO:0000259" key="1">
    <source>
        <dbReference type="PROSITE" id="PS51186"/>
    </source>
</evidence>
<dbReference type="Proteomes" id="UP000593842">
    <property type="component" value="Chromosome"/>
</dbReference>
<dbReference type="KEGG" id="fit:Fi14EGH31_26830"/>
<protein>
    <submittedName>
        <fullName evidence="2">Spermidine N1-acetyltransferase</fullName>
    </submittedName>
</protein>
<dbReference type="GeneID" id="70581121"/>
<dbReference type="SUPFAM" id="SSF55729">
    <property type="entry name" value="Acyl-CoA N-acyltransferases (Nat)"/>
    <property type="match status" value="1"/>
</dbReference>